<dbReference type="Proteomes" id="UP000727456">
    <property type="component" value="Unassembled WGS sequence"/>
</dbReference>
<keyword evidence="4" id="KW-1185">Reference proteome</keyword>
<evidence type="ECO:0000256" key="1">
    <source>
        <dbReference type="SAM" id="MobiDB-lite"/>
    </source>
</evidence>
<evidence type="ECO:0000256" key="2">
    <source>
        <dbReference type="SAM" id="SignalP"/>
    </source>
</evidence>
<gene>
    <name evidence="3" type="ORF">FHS31_000847</name>
</gene>
<reference evidence="3 4" key="1">
    <citation type="submission" date="2020-03" db="EMBL/GenBank/DDBJ databases">
        <title>Genomic Encyclopedia of Type Strains, Phase III (KMG-III): the genomes of soil and plant-associated and newly described type strains.</title>
        <authorList>
            <person name="Whitman W."/>
        </authorList>
    </citation>
    <scope>NUCLEOTIDE SEQUENCE [LARGE SCALE GENOMIC DNA]</scope>
    <source>
        <strain evidence="3 4">CECT 8804</strain>
    </source>
</reference>
<comment type="caution">
    <text evidence="3">The sequence shown here is derived from an EMBL/GenBank/DDBJ whole genome shotgun (WGS) entry which is preliminary data.</text>
</comment>
<feature type="signal peptide" evidence="2">
    <location>
        <begin position="1"/>
        <end position="22"/>
    </location>
</feature>
<protein>
    <submittedName>
        <fullName evidence="3">Uncharacterized protein</fullName>
    </submittedName>
</protein>
<name>A0ABX0TPA4_9SPHN</name>
<evidence type="ECO:0000313" key="4">
    <source>
        <dbReference type="Proteomes" id="UP000727456"/>
    </source>
</evidence>
<feature type="chain" id="PRO_5045578605" evidence="2">
    <location>
        <begin position="23"/>
        <end position="481"/>
    </location>
</feature>
<sequence length="481" mass="47645">MKMLARTALALSVIFACAPALADIVVLPQVKNAAGANVPSSGAVSVDSSGSEKGVAGNPTHVQCDSGCSSSGGSSTAISRTQFVATASGTGYGSGDQIEHVVATNPATSAVTAAYWLDLTSGMILSSAPSSANLAAQPATEATLASIAAKLNTLHSDLAAPTPAGTNLIGSVYLDGTGLGGASSRPLYIASTATDPSTGTKQDATTAAVGATQAAPNGTPGTGATKSDQVVAQDMAPVTTTSLTSTGNLLFQNMTGYAGMTVQMTSVGTGNTITVGASNDSTTGLDGNWTNNVCFQSLGGGVTASITAAPITYYCPSYAKFLRINVSVYSAGTVSATGFLRSVVPLSASSISTTVGTGTSTIGNVLRNLYNGEAGNISPTLAANTTGTGGTKSTGAASGVAQVWNRFVCSVANLVGPVTLYHDISIDGTNWGFLSSVAIPGTTGQTSGMVSDLITTAYNRCRVVNGGTAQTAMIANSAFAE</sequence>
<feature type="compositionally biased region" description="Low complexity" evidence="1">
    <location>
        <begin position="40"/>
        <end position="51"/>
    </location>
</feature>
<feature type="region of interest" description="Disordered" evidence="1">
    <location>
        <begin position="36"/>
        <end position="58"/>
    </location>
</feature>
<keyword evidence="2" id="KW-0732">Signal</keyword>
<dbReference type="EMBL" id="JAAOZC010000002">
    <property type="protein sequence ID" value="NIJ07251.1"/>
    <property type="molecule type" value="Genomic_DNA"/>
</dbReference>
<dbReference type="PROSITE" id="PS51257">
    <property type="entry name" value="PROKAR_LIPOPROTEIN"/>
    <property type="match status" value="1"/>
</dbReference>
<evidence type="ECO:0000313" key="3">
    <source>
        <dbReference type="EMBL" id="NIJ07251.1"/>
    </source>
</evidence>
<proteinExistence type="predicted"/>
<accession>A0ABX0TPA4</accession>
<dbReference type="RefSeq" id="WP_167072132.1">
    <property type="nucleotide sequence ID" value="NZ_JAAOZC010000002.1"/>
</dbReference>
<organism evidence="3 4">
    <name type="scientific">Sphingomonas vulcanisoli</name>
    <dbReference type="NCBI Taxonomy" id="1658060"/>
    <lineage>
        <taxon>Bacteria</taxon>
        <taxon>Pseudomonadati</taxon>
        <taxon>Pseudomonadota</taxon>
        <taxon>Alphaproteobacteria</taxon>
        <taxon>Sphingomonadales</taxon>
        <taxon>Sphingomonadaceae</taxon>
        <taxon>Sphingomonas</taxon>
    </lineage>
</organism>